<evidence type="ECO:0000313" key="3">
    <source>
        <dbReference type="Proteomes" id="UP000187203"/>
    </source>
</evidence>
<proteinExistence type="predicted"/>
<organism evidence="2 3">
    <name type="scientific">Corchorus olitorius</name>
    <dbReference type="NCBI Taxonomy" id="93759"/>
    <lineage>
        <taxon>Eukaryota</taxon>
        <taxon>Viridiplantae</taxon>
        <taxon>Streptophyta</taxon>
        <taxon>Embryophyta</taxon>
        <taxon>Tracheophyta</taxon>
        <taxon>Spermatophyta</taxon>
        <taxon>Magnoliopsida</taxon>
        <taxon>eudicotyledons</taxon>
        <taxon>Gunneridae</taxon>
        <taxon>Pentapetalae</taxon>
        <taxon>rosids</taxon>
        <taxon>malvids</taxon>
        <taxon>Malvales</taxon>
        <taxon>Malvaceae</taxon>
        <taxon>Grewioideae</taxon>
        <taxon>Apeibeae</taxon>
        <taxon>Corchorus</taxon>
    </lineage>
</organism>
<gene>
    <name evidence="2" type="ORF">COLO4_01820</name>
</gene>
<sequence length="351" mass="39079">MMQFEPGRTAGGPEGCSGQPFLAIALQPLQLGADMDLHIVERGDAVDQVARHRLRQFVPDEKMQAAHLRREIDDRLPRRVAAADQRDLFPGAETRLDRRGPVVDAPPLIVRQRGNARPPIACPGGDHHRTGADPTVVRHFQQQGIAPIADQALHFGGNRDLRPELDRLVEGPPRQRLTGYAGGKAEIVLDPRRSARLPAHDPAVQYQDREPFRSAIDRRCQPGWPRADDRDIENALRIERPRQSQASCHLRIAGTPQHGTVGADHQRYLFRGDPQPFQQGTPLVLARGIEDHVGIAAAGEEILQAHDIGLMRVADQDRARRALSDKPDAPQDQGTHHQFTDIRRSDHQPPQ</sequence>
<evidence type="ECO:0000256" key="1">
    <source>
        <dbReference type="SAM" id="MobiDB-lite"/>
    </source>
</evidence>
<feature type="non-terminal residue" evidence="2">
    <location>
        <position position="351"/>
    </location>
</feature>
<protein>
    <submittedName>
        <fullName evidence="2">Uncharacterized protein</fullName>
    </submittedName>
</protein>
<dbReference type="EMBL" id="AWUE01004478">
    <property type="protein sequence ID" value="OMP13364.1"/>
    <property type="molecule type" value="Genomic_DNA"/>
</dbReference>
<name>A0A1R3L1Y1_9ROSI</name>
<dbReference type="AlphaFoldDB" id="A0A1R3L1Y1"/>
<comment type="caution">
    <text evidence="2">The sequence shown here is derived from an EMBL/GenBank/DDBJ whole genome shotgun (WGS) entry which is preliminary data.</text>
</comment>
<keyword evidence="3" id="KW-1185">Reference proteome</keyword>
<dbReference type="Proteomes" id="UP000187203">
    <property type="component" value="Unassembled WGS sequence"/>
</dbReference>
<feature type="region of interest" description="Disordered" evidence="1">
    <location>
        <begin position="317"/>
        <end position="351"/>
    </location>
</feature>
<accession>A0A1R3L1Y1</accession>
<reference evidence="3" key="1">
    <citation type="submission" date="2013-09" db="EMBL/GenBank/DDBJ databases">
        <title>Corchorus olitorius genome sequencing.</title>
        <authorList>
            <person name="Alam M."/>
            <person name="Haque M.S."/>
            <person name="Islam M.S."/>
            <person name="Emdad E.M."/>
            <person name="Islam M.M."/>
            <person name="Ahmed B."/>
            <person name="Halim A."/>
            <person name="Hossen Q.M.M."/>
            <person name="Hossain M.Z."/>
            <person name="Ahmed R."/>
            <person name="Khan M.M."/>
            <person name="Islam R."/>
            <person name="Rashid M.M."/>
            <person name="Khan S.A."/>
            <person name="Rahman M.S."/>
            <person name="Alam M."/>
            <person name="Yahiya A.S."/>
            <person name="Khan M.S."/>
            <person name="Azam M.S."/>
            <person name="Haque T."/>
            <person name="Lashkar M.Z.H."/>
            <person name="Akhand A.I."/>
            <person name="Morshed G."/>
            <person name="Roy S."/>
            <person name="Uddin K.S."/>
            <person name="Rabeya T."/>
            <person name="Hossain A.S."/>
            <person name="Chowdhury A."/>
            <person name="Snigdha A.R."/>
            <person name="Mortoza M.S."/>
            <person name="Matin S.A."/>
            <person name="Hoque S.M.E."/>
            <person name="Islam M.K."/>
            <person name="Roy D.K."/>
            <person name="Haider R."/>
            <person name="Moosa M.M."/>
            <person name="Elias S.M."/>
            <person name="Hasan A.M."/>
            <person name="Jahan S."/>
            <person name="Shafiuddin M."/>
            <person name="Mahmood N."/>
            <person name="Shommy N.S."/>
        </authorList>
    </citation>
    <scope>NUCLEOTIDE SEQUENCE [LARGE SCALE GENOMIC DNA]</scope>
    <source>
        <strain evidence="3">cv. O-4</strain>
    </source>
</reference>
<evidence type="ECO:0000313" key="2">
    <source>
        <dbReference type="EMBL" id="OMP13364.1"/>
    </source>
</evidence>